<evidence type="ECO:0000313" key="3">
    <source>
        <dbReference type="EMBL" id="SPQ00576.1"/>
    </source>
</evidence>
<dbReference type="AlphaFoldDB" id="A0A2U3QGM8"/>
<accession>A0A2U3QGM8</accession>
<gene>
    <name evidence="3" type="ORF">NBG4_280013</name>
</gene>
<keyword evidence="2" id="KW-0472">Membrane</keyword>
<evidence type="ECO:0000256" key="1">
    <source>
        <dbReference type="SAM" id="MobiDB-lite"/>
    </source>
</evidence>
<dbReference type="NCBIfam" id="TIGR02532">
    <property type="entry name" value="IV_pilin_GFxxxE"/>
    <property type="match status" value="1"/>
</dbReference>
<feature type="transmembrane region" description="Helical" evidence="2">
    <location>
        <begin position="12"/>
        <end position="36"/>
    </location>
</feature>
<feature type="region of interest" description="Disordered" evidence="1">
    <location>
        <begin position="90"/>
        <end position="115"/>
    </location>
</feature>
<sequence length="420" mass="45314">MLIRNDRGFTLVELMITVVVFVLVIIAASQVFTALLTQFKQQSKIAESNIEGVVGLEIMRRDLDHAGFGLPWDLNGAAYTEAVADTATAADDTTFNDGPPGNPSRGSDAAGNSNVPGAIRSGNDLGWIGGGAKNSDVLVIKATNIALSAASQGWTYISNIGALNVIKSAGSQDNPPQDTPVIVVQPSRGSQRRVLVNGGNFWTLFKNNLADFDDAFEPGPQFSMQYHVAYGISDIGTTPRMPFNRADYYIKRPIAGMPGRCAPNTGILYKGVIVNNDASTDKGKHSELPLLDCVADMQVDYWLDTDNDGTVNPPAVESIANLTAQDMRSQLREIRIYIIAQEGQRDANFDCTNGGTSPHCASTVVELYPDGSSQTLDTVSGLSGPFFANLADVVNTPTSDEYKHYRWKRYTIVVQPGNLR</sequence>
<reference evidence="4" key="1">
    <citation type="submission" date="2018-03" db="EMBL/GenBank/DDBJ databases">
        <authorList>
            <person name="Zecchin S."/>
        </authorList>
    </citation>
    <scope>NUCLEOTIDE SEQUENCE [LARGE SCALE GENOMIC DNA]</scope>
</reference>
<proteinExistence type="predicted"/>
<dbReference type="Pfam" id="PF07963">
    <property type="entry name" value="N_methyl"/>
    <property type="match status" value="1"/>
</dbReference>
<dbReference type="PROSITE" id="PS00409">
    <property type="entry name" value="PROKAR_NTER_METHYL"/>
    <property type="match status" value="1"/>
</dbReference>
<keyword evidence="4" id="KW-1185">Reference proteome</keyword>
<dbReference type="Proteomes" id="UP000245125">
    <property type="component" value="Unassembled WGS sequence"/>
</dbReference>
<evidence type="ECO:0000313" key="4">
    <source>
        <dbReference type="Proteomes" id="UP000245125"/>
    </source>
</evidence>
<organism evidence="3 4">
    <name type="scientific">Candidatus Sulfobium mesophilum</name>
    <dbReference type="NCBI Taxonomy" id="2016548"/>
    <lineage>
        <taxon>Bacteria</taxon>
        <taxon>Pseudomonadati</taxon>
        <taxon>Nitrospirota</taxon>
        <taxon>Nitrospiria</taxon>
        <taxon>Nitrospirales</taxon>
        <taxon>Nitrospiraceae</taxon>
        <taxon>Candidatus Sulfobium</taxon>
    </lineage>
</organism>
<dbReference type="EMBL" id="OUUY01000073">
    <property type="protein sequence ID" value="SPQ00576.1"/>
    <property type="molecule type" value="Genomic_DNA"/>
</dbReference>
<dbReference type="InterPro" id="IPR012902">
    <property type="entry name" value="N_methyl_site"/>
</dbReference>
<name>A0A2U3QGM8_9BACT</name>
<keyword evidence="2" id="KW-1133">Transmembrane helix</keyword>
<keyword evidence="2" id="KW-0812">Transmembrane</keyword>
<dbReference type="OrthoDB" id="5430888at2"/>
<evidence type="ECO:0000256" key="2">
    <source>
        <dbReference type="SAM" id="Phobius"/>
    </source>
</evidence>
<protein>
    <submittedName>
        <fullName evidence="3">Putative Type IV pilus minor pilin PilW</fullName>
    </submittedName>
</protein>